<name>A0A059FAT8_9PROT</name>
<dbReference type="SUPFAM" id="SSF51197">
    <property type="entry name" value="Clavaminate synthase-like"/>
    <property type="match status" value="1"/>
</dbReference>
<keyword evidence="11" id="KW-0479">Metal-binding</keyword>
<keyword evidence="11" id="KW-0408">Iron</keyword>
<evidence type="ECO:0000256" key="10">
    <source>
        <dbReference type="ARBA" id="ARBA00049359"/>
    </source>
</evidence>
<evidence type="ECO:0000256" key="8">
    <source>
        <dbReference type="ARBA" id="ARBA00031282"/>
    </source>
</evidence>
<comment type="similarity">
    <text evidence="11">Belongs to the iron/ascorbate-dependent oxidoreductase family.</text>
</comment>
<dbReference type="Pfam" id="PF14226">
    <property type="entry name" value="DIOX_N"/>
    <property type="match status" value="1"/>
</dbReference>
<keyword evidence="11" id="KW-0560">Oxidoreductase</keyword>
<evidence type="ECO:0000256" key="7">
    <source>
        <dbReference type="ARBA" id="ARBA00031011"/>
    </source>
</evidence>
<dbReference type="PATRIC" id="fig|1280952.3.peg.2394"/>
<keyword evidence="14" id="KW-1185">Reference proteome</keyword>
<dbReference type="InterPro" id="IPR050231">
    <property type="entry name" value="Iron_ascorbate_oxido_reductase"/>
</dbReference>
<dbReference type="EMBL" id="ARYJ01000007">
    <property type="protein sequence ID" value="KCZ87717.1"/>
    <property type="molecule type" value="Genomic_DNA"/>
</dbReference>
<dbReference type="GO" id="GO:0102276">
    <property type="term" value="F:2-oxoglutarate oxygenase/decarboxylase (ethylene-forming) activity"/>
    <property type="evidence" value="ECO:0007669"/>
    <property type="project" value="UniProtKB-EC"/>
</dbReference>
<evidence type="ECO:0000256" key="6">
    <source>
        <dbReference type="ARBA" id="ARBA00022666"/>
    </source>
</evidence>
<comment type="catalytic activity">
    <reaction evidence="10">
        <text>L-arginine + 2-oxoglutarate + O2 = guanidine + L-glutamate 5-semialdehyde + succinate + CO2</text>
        <dbReference type="Rhea" id="RHEA:31535"/>
        <dbReference type="ChEBI" id="CHEBI:15379"/>
        <dbReference type="ChEBI" id="CHEBI:16526"/>
        <dbReference type="ChEBI" id="CHEBI:16810"/>
        <dbReference type="ChEBI" id="CHEBI:30031"/>
        <dbReference type="ChEBI" id="CHEBI:30087"/>
        <dbReference type="ChEBI" id="CHEBI:32682"/>
        <dbReference type="ChEBI" id="CHEBI:58066"/>
        <dbReference type="EC" id="1.14.20.7"/>
    </reaction>
</comment>
<dbReference type="OrthoDB" id="21825at2"/>
<dbReference type="InterPro" id="IPR026992">
    <property type="entry name" value="DIOX_N"/>
</dbReference>
<evidence type="ECO:0000256" key="4">
    <source>
        <dbReference type="ARBA" id="ARBA00012531"/>
    </source>
</evidence>
<evidence type="ECO:0000256" key="3">
    <source>
        <dbReference type="ARBA" id="ARBA00012293"/>
    </source>
</evidence>
<evidence type="ECO:0000256" key="11">
    <source>
        <dbReference type="RuleBase" id="RU003682"/>
    </source>
</evidence>
<dbReference type="EC" id="1.14.20.7" evidence="3"/>
<evidence type="ECO:0000256" key="9">
    <source>
        <dbReference type="ARBA" id="ARBA00047725"/>
    </source>
</evidence>
<keyword evidence="6" id="KW-0266">Ethylene biosynthesis</keyword>
<reference evidence="13 14" key="1">
    <citation type="journal article" date="2014" name="Antonie Van Leeuwenhoek">
        <title>Hyphomonas beringensis sp. nov. and Hyphomonas chukchiensis sp. nov., isolated from surface seawater of the Bering Sea and Chukchi Sea.</title>
        <authorList>
            <person name="Li C."/>
            <person name="Lai Q."/>
            <person name="Li G."/>
            <person name="Dong C."/>
            <person name="Wang J."/>
            <person name="Liao Y."/>
            <person name="Shao Z."/>
        </authorList>
    </citation>
    <scope>NUCLEOTIDE SEQUENCE [LARGE SCALE GENOMIC DNA]</scope>
    <source>
        <strain evidence="13 14">VP2</strain>
    </source>
</reference>
<comment type="caution">
    <text evidence="13">The sequence shown here is derived from an EMBL/GenBank/DDBJ whole genome shotgun (WGS) entry which is preliminary data.</text>
</comment>
<evidence type="ECO:0000313" key="14">
    <source>
        <dbReference type="Proteomes" id="UP000024816"/>
    </source>
</evidence>
<dbReference type="PANTHER" id="PTHR47990">
    <property type="entry name" value="2-OXOGLUTARATE (2OG) AND FE(II)-DEPENDENT OXYGENASE SUPERFAMILY PROTEIN-RELATED"/>
    <property type="match status" value="1"/>
</dbReference>
<dbReference type="STRING" id="1280952.HJA_11974"/>
<dbReference type="AlphaFoldDB" id="A0A059FAT8"/>
<dbReference type="Proteomes" id="UP000024816">
    <property type="component" value="Unassembled WGS sequence"/>
</dbReference>
<evidence type="ECO:0000313" key="13">
    <source>
        <dbReference type="EMBL" id="KCZ87717.1"/>
    </source>
</evidence>
<evidence type="ECO:0000256" key="1">
    <source>
        <dbReference type="ARBA" id="ARBA00001954"/>
    </source>
</evidence>
<dbReference type="Gene3D" id="2.60.120.330">
    <property type="entry name" value="B-lactam Antibiotic, Isopenicillin N Synthase, Chain"/>
    <property type="match status" value="1"/>
</dbReference>
<sequence length="313" mass="34535">MTEYFKPVPFPLWKEDKLAFADALGRSFRETGFAVISEHPISQSVIDANLKATKDFFALPDEVKLRYDGREGGGQRGYTAFGVENAKGKAEADQKEFWHTGRALPADSPYRASMADTPSVPEVPDFDAATRGLYDALDGFGRQLLRAVALHLKLEETWFDNKVDVGNSILRLLHYPPQTNPPPEGSVRAGAHEDINVITLLLGAEEAGLEVKHRSGKWLAVSPPPNALVINCGDMLQRLTGGVLPSTTHRVVNPSPERARFPRYSTPFFLHFNQDVMIEALPSCIAEGGKAEPPITAQDYLMERLREIGLVKA</sequence>
<dbReference type="eggNOG" id="COG3491">
    <property type="taxonomic scope" value="Bacteria"/>
</dbReference>
<evidence type="ECO:0000256" key="5">
    <source>
        <dbReference type="ARBA" id="ARBA00019045"/>
    </source>
</evidence>
<dbReference type="GO" id="GO:0046872">
    <property type="term" value="F:metal ion binding"/>
    <property type="evidence" value="ECO:0007669"/>
    <property type="project" value="UniProtKB-KW"/>
</dbReference>
<dbReference type="Pfam" id="PF03171">
    <property type="entry name" value="2OG-FeII_Oxy"/>
    <property type="match status" value="1"/>
</dbReference>
<evidence type="ECO:0000256" key="2">
    <source>
        <dbReference type="ARBA" id="ARBA00004767"/>
    </source>
</evidence>
<comment type="catalytic activity">
    <reaction evidence="9">
        <text>2-oxoglutarate + O2 + 2 H(+) = ethene + 3 CO2 + H2O</text>
        <dbReference type="Rhea" id="RHEA:31523"/>
        <dbReference type="ChEBI" id="CHEBI:15377"/>
        <dbReference type="ChEBI" id="CHEBI:15378"/>
        <dbReference type="ChEBI" id="CHEBI:15379"/>
        <dbReference type="ChEBI" id="CHEBI:16526"/>
        <dbReference type="ChEBI" id="CHEBI:16810"/>
        <dbReference type="ChEBI" id="CHEBI:18153"/>
        <dbReference type="EC" id="1.13.12.19"/>
    </reaction>
</comment>
<evidence type="ECO:0000259" key="12">
    <source>
        <dbReference type="PROSITE" id="PS51471"/>
    </source>
</evidence>
<feature type="domain" description="Fe2OG dioxygenase" evidence="12">
    <location>
        <begin position="165"/>
        <end position="272"/>
    </location>
</feature>
<comment type="pathway">
    <text evidence="2">Alkene biosynthesis; ethylene biosynthesis via 2-oxoglutarate.</text>
</comment>
<accession>A0A059FAT8</accession>
<dbReference type="InterPro" id="IPR044861">
    <property type="entry name" value="IPNS-like_FE2OG_OXY"/>
</dbReference>
<dbReference type="InterPro" id="IPR005123">
    <property type="entry name" value="Oxoglu/Fe-dep_dioxygenase_dom"/>
</dbReference>
<dbReference type="RefSeq" id="WP_035582579.1">
    <property type="nucleotide sequence ID" value="NZ_ARYJ01000007.1"/>
</dbReference>
<dbReference type="GO" id="GO:0009693">
    <property type="term" value="P:ethylene biosynthetic process"/>
    <property type="evidence" value="ECO:0007669"/>
    <property type="project" value="UniProtKB-KW"/>
</dbReference>
<dbReference type="EC" id="1.13.12.19" evidence="4"/>
<dbReference type="PRINTS" id="PR00682">
    <property type="entry name" value="IPNSYNTHASE"/>
</dbReference>
<comment type="cofactor">
    <cofactor evidence="1">
        <name>Fe(2+)</name>
        <dbReference type="ChEBI" id="CHEBI:29033"/>
    </cofactor>
</comment>
<gene>
    <name evidence="13" type="ORF">HJA_11974</name>
</gene>
<protein>
    <recommendedName>
        <fullName evidence="5">2-oxoglutarate-dependent ethylene/succinate-forming enzyme</fullName>
        <ecNumber evidence="4">1.13.12.19</ecNumber>
        <ecNumber evidence="3">1.14.20.7</ecNumber>
    </recommendedName>
    <alternativeName>
        <fullName evidence="7">2-oxoglutarate dioxygenase (ethylene-forming)</fullName>
    </alternativeName>
    <alternativeName>
        <fullName evidence="8">2-oxoglutarate/L-arginine monooxygenase/decarboxylase (succinate-forming)</fullName>
    </alternativeName>
</protein>
<dbReference type="InterPro" id="IPR027443">
    <property type="entry name" value="IPNS-like_sf"/>
</dbReference>
<proteinExistence type="inferred from homology"/>
<organism evidence="13 14">
    <name type="scientific">Hyphomonas jannaschiana VP2</name>
    <dbReference type="NCBI Taxonomy" id="1280952"/>
    <lineage>
        <taxon>Bacteria</taxon>
        <taxon>Pseudomonadati</taxon>
        <taxon>Pseudomonadota</taxon>
        <taxon>Alphaproteobacteria</taxon>
        <taxon>Hyphomonadales</taxon>
        <taxon>Hyphomonadaceae</taxon>
        <taxon>Hyphomonas</taxon>
    </lineage>
</organism>
<dbReference type="PROSITE" id="PS51471">
    <property type="entry name" value="FE2OG_OXY"/>
    <property type="match status" value="1"/>
</dbReference>